<keyword evidence="2" id="KW-1185">Reference proteome</keyword>
<reference evidence="1 2" key="1">
    <citation type="journal article" date="2018" name="New Phytol.">
        <title>Phylogenomics of Endogonaceae and evolution of mycorrhizas within Mucoromycota.</title>
        <authorList>
            <person name="Chang Y."/>
            <person name="Desiro A."/>
            <person name="Na H."/>
            <person name="Sandor L."/>
            <person name="Lipzen A."/>
            <person name="Clum A."/>
            <person name="Barry K."/>
            <person name="Grigoriev I.V."/>
            <person name="Martin F.M."/>
            <person name="Stajich J.E."/>
            <person name="Smith M.E."/>
            <person name="Bonito G."/>
            <person name="Spatafora J.W."/>
        </authorList>
    </citation>
    <scope>NUCLEOTIDE SEQUENCE [LARGE SCALE GENOMIC DNA]</scope>
    <source>
        <strain evidence="1 2">GMNB39</strain>
    </source>
</reference>
<sequence length="123" mass="13867">MVTLGRFIYVWDWEPSPPSAPTSGVDPILLYQYITDGELKPCDDERGNWLRPPHRELQTLQGQRPYECPITPPNRGSLRRLLSGAELGSSRLCAATSTRRATPNGDCDGAERRWRPVYVQGVQ</sequence>
<comment type="caution">
    <text evidence="1">The sequence shown here is derived from an EMBL/GenBank/DDBJ whole genome shotgun (WGS) entry which is preliminary data.</text>
</comment>
<dbReference type="EMBL" id="RBNI01020930">
    <property type="protein sequence ID" value="RUO96494.1"/>
    <property type="molecule type" value="Genomic_DNA"/>
</dbReference>
<name>A0A433A1D7_9FUNG</name>
<organism evidence="1 2">
    <name type="scientific">Jimgerdemannia flammicorona</name>
    <dbReference type="NCBI Taxonomy" id="994334"/>
    <lineage>
        <taxon>Eukaryota</taxon>
        <taxon>Fungi</taxon>
        <taxon>Fungi incertae sedis</taxon>
        <taxon>Mucoromycota</taxon>
        <taxon>Mucoromycotina</taxon>
        <taxon>Endogonomycetes</taxon>
        <taxon>Endogonales</taxon>
        <taxon>Endogonaceae</taxon>
        <taxon>Jimgerdemannia</taxon>
    </lineage>
</organism>
<dbReference type="AlphaFoldDB" id="A0A433A1D7"/>
<proteinExistence type="predicted"/>
<evidence type="ECO:0000313" key="2">
    <source>
        <dbReference type="Proteomes" id="UP000268093"/>
    </source>
</evidence>
<protein>
    <submittedName>
        <fullName evidence="1">Uncharacterized protein</fullName>
    </submittedName>
</protein>
<accession>A0A433A1D7</accession>
<gene>
    <name evidence="1" type="ORF">BC936DRAFT_141943</name>
</gene>
<dbReference type="Proteomes" id="UP000268093">
    <property type="component" value="Unassembled WGS sequence"/>
</dbReference>
<evidence type="ECO:0000313" key="1">
    <source>
        <dbReference type="EMBL" id="RUO96494.1"/>
    </source>
</evidence>